<evidence type="ECO:0000313" key="3">
    <source>
        <dbReference type="Proteomes" id="UP000014254"/>
    </source>
</evidence>
<dbReference type="EMBL" id="KE124040">
    <property type="protein sequence ID" value="EPB84382.1"/>
    <property type="molecule type" value="Genomic_DNA"/>
</dbReference>
<dbReference type="Proteomes" id="UP000014254">
    <property type="component" value="Unassembled WGS sequence"/>
</dbReference>
<gene>
    <name evidence="2" type="ORF">HMPREF1544_08819</name>
</gene>
<dbReference type="OMA" id="FMAMNLQ"/>
<organism evidence="2 3">
    <name type="scientific">Mucor circinelloides f. circinelloides (strain 1006PhL)</name>
    <name type="common">Mucormycosis agent</name>
    <name type="synonym">Calyptromyces circinelloides</name>
    <dbReference type="NCBI Taxonomy" id="1220926"/>
    <lineage>
        <taxon>Eukaryota</taxon>
        <taxon>Fungi</taxon>
        <taxon>Fungi incertae sedis</taxon>
        <taxon>Mucoromycota</taxon>
        <taxon>Mucoromycotina</taxon>
        <taxon>Mucoromycetes</taxon>
        <taxon>Mucorales</taxon>
        <taxon>Mucorineae</taxon>
        <taxon>Mucoraceae</taxon>
        <taxon>Mucor</taxon>
    </lineage>
</organism>
<feature type="compositionally biased region" description="Polar residues" evidence="1">
    <location>
        <begin position="119"/>
        <end position="128"/>
    </location>
</feature>
<evidence type="ECO:0000313" key="2">
    <source>
        <dbReference type="EMBL" id="EPB84382.1"/>
    </source>
</evidence>
<dbReference type="AlphaFoldDB" id="S2J7U7"/>
<feature type="region of interest" description="Disordered" evidence="1">
    <location>
        <begin position="237"/>
        <end position="265"/>
    </location>
</feature>
<dbReference type="OrthoDB" id="2278136at2759"/>
<reference evidence="3" key="1">
    <citation type="submission" date="2013-05" db="EMBL/GenBank/DDBJ databases">
        <title>The Genome sequence of Mucor circinelloides f. circinelloides 1006PhL.</title>
        <authorList>
            <consortium name="The Broad Institute Genomics Platform"/>
            <person name="Cuomo C."/>
            <person name="Earl A."/>
            <person name="Findley K."/>
            <person name="Lee S.C."/>
            <person name="Walker B."/>
            <person name="Young S."/>
            <person name="Zeng Q."/>
            <person name="Gargeya S."/>
            <person name="Fitzgerald M."/>
            <person name="Haas B."/>
            <person name="Abouelleil A."/>
            <person name="Allen A.W."/>
            <person name="Alvarado L."/>
            <person name="Arachchi H.M."/>
            <person name="Berlin A.M."/>
            <person name="Chapman S.B."/>
            <person name="Gainer-Dewar J."/>
            <person name="Goldberg J."/>
            <person name="Griggs A."/>
            <person name="Gujja S."/>
            <person name="Hansen M."/>
            <person name="Howarth C."/>
            <person name="Imamovic A."/>
            <person name="Ireland A."/>
            <person name="Larimer J."/>
            <person name="McCowan C."/>
            <person name="Murphy C."/>
            <person name="Pearson M."/>
            <person name="Poon T.W."/>
            <person name="Priest M."/>
            <person name="Roberts A."/>
            <person name="Saif S."/>
            <person name="Shea T."/>
            <person name="Sisk P."/>
            <person name="Sykes S."/>
            <person name="Wortman J."/>
            <person name="Nusbaum C."/>
            <person name="Birren B."/>
        </authorList>
    </citation>
    <scope>NUCLEOTIDE SEQUENCE [LARGE SCALE GENOMIC DNA]</scope>
    <source>
        <strain evidence="3">1006PhL</strain>
    </source>
</reference>
<feature type="region of interest" description="Disordered" evidence="1">
    <location>
        <begin position="359"/>
        <end position="399"/>
    </location>
</feature>
<feature type="compositionally biased region" description="Polar residues" evidence="1">
    <location>
        <begin position="103"/>
        <end position="112"/>
    </location>
</feature>
<evidence type="ECO:0000256" key="1">
    <source>
        <dbReference type="SAM" id="MobiDB-lite"/>
    </source>
</evidence>
<name>S2J7U7_MUCC1</name>
<keyword evidence="3" id="KW-1185">Reference proteome</keyword>
<dbReference type="VEuPathDB" id="FungiDB:HMPREF1544_08819"/>
<feature type="compositionally biased region" description="Low complexity" evidence="1">
    <location>
        <begin position="240"/>
        <end position="252"/>
    </location>
</feature>
<dbReference type="InParanoid" id="S2J7U7"/>
<sequence>MDSPQVFRKQLPFYGRHNSDFLTNSSTTSLHSSSNNSSNLLLSNRSSVYTPNIERQLHSLVIEDDDTQEYTAELLQQTFDQLDVETQEHSTLLQQRPVSSLTTDKSFQSSATTEEDQRSTSYKSNTSLFHRDDDSVSVPFEFEQTKPNILQCVHRCKIQDFSAFNYPFSEQPVITGRTSTGFYIPTPTSIRSYLDYPEANVLKEMMLPYPFRVKEPVSQRLERLDSNSSFMAMNLQQPLQQRQRASNQSSNQKLISQHHPIKPSKRHSLALGQVDQILRKNSMIKTDTLLKPQKPAHKSEQYRHSRAGSIMSDRTQDIITWMPDQDTEWQDWMQENDTNAPPSKMPLMSTISSETDMPLRLHTPWNNEPDGGVSRTGINTDNQLHPLDNTKDRQRQDRL</sequence>
<feature type="region of interest" description="Disordered" evidence="1">
    <location>
        <begin position="103"/>
        <end position="128"/>
    </location>
</feature>
<proteinExistence type="predicted"/>
<feature type="compositionally biased region" description="Basic and acidic residues" evidence="1">
    <location>
        <begin position="388"/>
        <end position="399"/>
    </location>
</feature>
<accession>S2J7U7</accession>
<protein>
    <submittedName>
        <fullName evidence="2">Uncharacterized protein</fullName>
    </submittedName>
</protein>